<keyword evidence="1" id="KW-1133">Transmembrane helix</keyword>
<reference evidence="3" key="1">
    <citation type="journal article" date="2013" name="Genome Announc.">
        <title>Genome sequence of the food spoilage yeast Zygosaccharomyces bailii CLIB 213(T).</title>
        <authorList>
            <person name="Galeote V."/>
            <person name="Bigey F."/>
            <person name="Devillers H."/>
            <person name="Neuveglise C."/>
            <person name="Dequin S."/>
        </authorList>
    </citation>
    <scope>NUCLEOTIDE SEQUENCE [LARGE SCALE GENOMIC DNA]</scope>
    <source>
        <strain evidence="3">CLIB 213 / ATCC 58445 / CBS 680 / CCRC 21525 / NBRC 1098 / NCYC 1416 / NRRL Y-2227</strain>
    </source>
</reference>
<sequence>MVRIDHAADYFMPLFCSSKPFVRVNCVLASMLLYVALLMGYVFMGKPIQEPDLFNPVAQDYFRACLLGIFSPMLYYFVQTFLVNLNRRYLVLNLLVDFLFNDWFVLLIIVCLAYPQQEQTKNYDVGSSIWHIVPRQTYVFGVTWALGEFIVSVFGNLFNYKELPYDCEDQADGQLLERDEFSNRDEITLSKCLEVRRDSSSISNNVYFSETDFKAPPRTYGSTGPQRAKSPDYSPDGTEAILLVDPSDNSLRLAPLDYDKDPRVLEAQRQWGSLLGAAESQNASGIPVKQFMPIRSKVSLFKALCEMLLVQLSNVLLIVGQSLITSIYFTYVPGHEHLFTTVVNYFGRRTFTYFLLTVMVPFTILNLSVNAAIYLWKDFESWFNYRNDLPADSMAQDFYNTEISLQRSRPTSLPQDLSLSEPALIPPANSYSYGYYNASQDSLQTNVPRILVIARYIFASWKRMAMRDAFVLTSMLLWGVAVFVAGVIATVPE</sequence>
<organism evidence="2 3">
    <name type="scientific">Zygosaccharomyces bailii (strain CLIB 213 / ATCC 58445 / CBS 680 / BCRC 21525 / NBRC 1098 / NCYC 1416 / NRRL Y-2227)</name>
    <dbReference type="NCBI Taxonomy" id="1333698"/>
    <lineage>
        <taxon>Eukaryota</taxon>
        <taxon>Fungi</taxon>
        <taxon>Dikarya</taxon>
        <taxon>Ascomycota</taxon>
        <taxon>Saccharomycotina</taxon>
        <taxon>Saccharomycetes</taxon>
        <taxon>Saccharomycetales</taxon>
        <taxon>Saccharomycetaceae</taxon>
        <taxon>Zygosaccharomyces</taxon>
    </lineage>
</organism>
<name>A0A8J2X7T2_ZYGB2</name>
<protein>
    <submittedName>
        <fullName evidence="2">ZYBA0S04-02146g1_1</fullName>
    </submittedName>
</protein>
<dbReference type="AlphaFoldDB" id="A0A8J2X7T2"/>
<evidence type="ECO:0000313" key="3">
    <source>
        <dbReference type="Proteomes" id="UP000019375"/>
    </source>
</evidence>
<dbReference type="Proteomes" id="UP000019375">
    <property type="component" value="Unassembled WGS sequence"/>
</dbReference>
<dbReference type="EMBL" id="HG316457">
    <property type="protein sequence ID" value="CDF89350.1"/>
    <property type="molecule type" value="Genomic_DNA"/>
</dbReference>
<feature type="transmembrane region" description="Helical" evidence="1">
    <location>
        <begin position="307"/>
        <end position="331"/>
    </location>
</feature>
<evidence type="ECO:0000313" key="2">
    <source>
        <dbReference type="EMBL" id="CDF89350.1"/>
    </source>
</evidence>
<keyword evidence="1" id="KW-0812">Transmembrane</keyword>
<dbReference type="OrthoDB" id="4033420at2759"/>
<keyword evidence="1" id="KW-0472">Membrane</keyword>
<feature type="transmembrane region" description="Helical" evidence="1">
    <location>
        <begin position="351"/>
        <end position="376"/>
    </location>
</feature>
<feature type="transmembrane region" description="Helical" evidence="1">
    <location>
        <begin position="21"/>
        <end position="41"/>
    </location>
</feature>
<keyword evidence="3" id="KW-1185">Reference proteome</keyword>
<gene>
    <name evidence="2" type="ORF">BN860_02146g</name>
</gene>
<feature type="transmembrane region" description="Helical" evidence="1">
    <location>
        <begin position="61"/>
        <end position="78"/>
    </location>
</feature>
<evidence type="ECO:0000256" key="1">
    <source>
        <dbReference type="SAM" id="Phobius"/>
    </source>
</evidence>
<accession>A0A8J2X7T2</accession>
<proteinExistence type="predicted"/>
<feature type="transmembrane region" description="Helical" evidence="1">
    <location>
        <begin position="469"/>
        <end position="491"/>
    </location>
</feature>
<feature type="transmembrane region" description="Helical" evidence="1">
    <location>
        <begin position="90"/>
        <end position="116"/>
    </location>
</feature>
<feature type="transmembrane region" description="Helical" evidence="1">
    <location>
        <begin position="136"/>
        <end position="158"/>
    </location>
</feature>